<feature type="transmembrane region" description="Helical" evidence="5">
    <location>
        <begin position="311"/>
        <end position="331"/>
    </location>
</feature>
<dbReference type="InterPro" id="IPR051788">
    <property type="entry name" value="MFS_Transporter"/>
</dbReference>
<reference evidence="6 7" key="1">
    <citation type="submission" date="2020-10" db="EMBL/GenBank/DDBJ databases">
        <title>Connecting structure to function with the recovery of over 1000 high-quality activated sludge metagenome-assembled genomes encoding full-length rRNA genes using long-read sequencing.</title>
        <authorList>
            <person name="Singleton C.M."/>
            <person name="Petriglieri F."/>
            <person name="Kristensen J.M."/>
            <person name="Kirkegaard R.H."/>
            <person name="Michaelsen T.Y."/>
            <person name="Andersen M.H."/>
            <person name="Karst S.M."/>
            <person name="Dueholm M.S."/>
            <person name="Nielsen P.H."/>
            <person name="Albertsen M."/>
        </authorList>
    </citation>
    <scope>NUCLEOTIDE SEQUENCE [LARGE SCALE GENOMIC DNA]</scope>
    <source>
        <strain evidence="6">Ribe_18-Q3-R11-54_MAXAC.273</strain>
    </source>
</reference>
<sequence>MTKHLTDFFKDSSARTVGIIFALSGLSFGTWASFIPFVKDNFHLNSAELGLLLLGLPLGNFIANPLTVFLIRKWGAVRIALVAGSLTSVFFALPVMGPSIILASLGLVLAGASFGCSNVAMNTCASILEDRNPNRIMSSCHGMWSLGAMFGSLFSGLGVVILNQYSGSFLVPPSQYVILIAIIIVVIIWIIRKNLNIIKEIHQEPSEHPKMNWRSFRPTRALWILISICLCTYLTEGTIADWSAVFMKEITFAPATIAGWGFAVYAFFMAASRFMGDELIARFGAMRVLRAGGVLVFIGLIIVIPSHSPWLALPGFMLIGMGISLASPILYGSAAKVPGMAPGVGLATLNTFAMASFLGGPVLIGFIAKVSDLRIAFMLVAFASIIWIFQTTRVIRSASQK</sequence>
<proteinExistence type="predicted"/>
<comment type="subcellular location">
    <subcellularLocation>
        <location evidence="1">Membrane</location>
        <topology evidence="1">Multi-pass membrane protein</topology>
    </subcellularLocation>
</comment>
<keyword evidence="2 5" id="KW-0812">Transmembrane</keyword>
<accession>A0A9D7XVD5</accession>
<dbReference type="PANTHER" id="PTHR23514">
    <property type="entry name" value="BYPASS OF STOP CODON PROTEIN 6"/>
    <property type="match status" value="1"/>
</dbReference>
<dbReference type="CDD" id="cd17393">
    <property type="entry name" value="MFS_MosC_like"/>
    <property type="match status" value="1"/>
</dbReference>
<name>A0A9D7XVD5_9BACT</name>
<evidence type="ECO:0000256" key="1">
    <source>
        <dbReference type="ARBA" id="ARBA00004141"/>
    </source>
</evidence>
<dbReference type="InterPro" id="IPR036259">
    <property type="entry name" value="MFS_trans_sf"/>
</dbReference>
<feature type="transmembrane region" description="Helical" evidence="5">
    <location>
        <begin position="142"/>
        <end position="162"/>
    </location>
</feature>
<evidence type="ECO:0000313" key="7">
    <source>
        <dbReference type="Proteomes" id="UP000808337"/>
    </source>
</evidence>
<feature type="transmembrane region" description="Helical" evidence="5">
    <location>
        <begin position="49"/>
        <end position="71"/>
    </location>
</feature>
<organism evidence="6 7">
    <name type="scientific">Candidatus Opimibacter skivensis</name>
    <dbReference type="NCBI Taxonomy" id="2982028"/>
    <lineage>
        <taxon>Bacteria</taxon>
        <taxon>Pseudomonadati</taxon>
        <taxon>Bacteroidota</taxon>
        <taxon>Saprospiria</taxon>
        <taxon>Saprospirales</taxon>
        <taxon>Saprospiraceae</taxon>
        <taxon>Candidatus Opimibacter</taxon>
    </lineage>
</organism>
<feature type="transmembrane region" description="Helical" evidence="5">
    <location>
        <begin position="221"/>
        <end position="240"/>
    </location>
</feature>
<feature type="transmembrane region" description="Helical" evidence="5">
    <location>
        <begin position="288"/>
        <end position="305"/>
    </location>
</feature>
<evidence type="ECO:0000313" key="6">
    <source>
        <dbReference type="EMBL" id="MBK9984567.1"/>
    </source>
</evidence>
<dbReference type="InterPro" id="IPR011701">
    <property type="entry name" value="MFS"/>
</dbReference>
<feature type="transmembrane region" description="Helical" evidence="5">
    <location>
        <begin position="100"/>
        <end position="121"/>
    </location>
</feature>
<feature type="transmembrane region" description="Helical" evidence="5">
    <location>
        <begin position="12"/>
        <end position="37"/>
    </location>
</feature>
<dbReference type="Gene3D" id="1.20.1250.20">
    <property type="entry name" value="MFS general substrate transporter like domains"/>
    <property type="match status" value="1"/>
</dbReference>
<dbReference type="SUPFAM" id="SSF103473">
    <property type="entry name" value="MFS general substrate transporter"/>
    <property type="match status" value="1"/>
</dbReference>
<dbReference type="AlphaFoldDB" id="A0A9D7XVD5"/>
<dbReference type="PANTHER" id="PTHR23514:SF13">
    <property type="entry name" value="INNER MEMBRANE PROTEIN YBJJ"/>
    <property type="match status" value="1"/>
</dbReference>
<dbReference type="GO" id="GO:0016020">
    <property type="term" value="C:membrane"/>
    <property type="evidence" value="ECO:0007669"/>
    <property type="project" value="UniProtKB-SubCell"/>
</dbReference>
<evidence type="ECO:0000256" key="3">
    <source>
        <dbReference type="ARBA" id="ARBA00022989"/>
    </source>
</evidence>
<feature type="transmembrane region" description="Helical" evidence="5">
    <location>
        <begin position="252"/>
        <end position="276"/>
    </location>
</feature>
<keyword evidence="4 5" id="KW-0472">Membrane</keyword>
<feature type="transmembrane region" description="Helical" evidence="5">
    <location>
        <begin position="343"/>
        <end position="367"/>
    </location>
</feature>
<evidence type="ECO:0000256" key="2">
    <source>
        <dbReference type="ARBA" id="ARBA00022692"/>
    </source>
</evidence>
<evidence type="ECO:0000256" key="4">
    <source>
        <dbReference type="ARBA" id="ARBA00023136"/>
    </source>
</evidence>
<protein>
    <submittedName>
        <fullName evidence="6">MFS transporter</fullName>
    </submittedName>
</protein>
<feature type="transmembrane region" description="Helical" evidence="5">
    <location>
        <begin position="174"/>
        <end position="191"/>
    </location>
</feature>
<dbReference type="Pfam" id="PF07690">
    <property type="entry name" value="MFS_1"/>
    <property type="match status" value="1"/>
</dbReference>
<dbReference type="GO" id="GO:0022857">
    <property type="term" value="F:transmembrane transporter activity"/>
    <property type="evidence" value="ECO:0007669"/>
    <property type="project" value="InterPro"/>
</dbReference>
<evidence type="ECO:0000256" key="5">
    <source>
        <dbReference type="SAM" id="Phobius"/>
    </source>
</evidence>
<feature type="transmembrane region" description="Helical" evidence="5">
    <location>
        <begin position="373"/>
        <end position="395"/>
    </location>
</feature>
<comment type="caution">
    <text evidence="6">The sequence shown here is derived from an EMBL/GenBank/DDBJ whole genome shotgun (WGS) entry which is preliminary data.</text>
</comment>
<gene>
    <name evidence="6" type="ORF">IPP15_19745</name>
</gene>
<dbReference type="Proteomes" id="UP000808337">
    <property type="component" value="Unassembled WGS sequence"/>
</dbReference>
<keyword evidence="3 5" id="KW-1133">Transmembrane helix</keyword>
<feature type="transmembrane region" description="Helical" evidence="5">
    <location>
        <begin position="76"/>
        <end position="94"/>
    </location>
</feature>
<dbReference type="EMBL" id="JADKGY010000029">
    <property type="protein sequence ID" value="MBK9984567.1"/>
    <property type="molecule type" value="Genomic_DNA"/>
</dbReference>